<dbReference type="AlphaFoldDB" id="A0A3P7RW99"/>
<organism evidence="2 3">
    <name type="scientific">Petrocella atlantisensis</name>
    <dbReference type="NCBI Taxonomy" id="2173034"/>
    <lineage>
        <taxon>Bacteria</taxon>
        <taxon>Bacillati</taxon>
        <taxon>Bacillota</taxon>
        <taxon>Clostridia</taxon>
        <taxon>Lachnospirales</taxon>
        <taxon>Vallitaleaceae</taxon>
        <taxon>Petrocella</taxon>
    </lineage>
</organism>
<dbReference type="PANTHER" id="PTHR35813:SF1">
    <property type="entry name" value="INNER MEMBRANE PROTEIN YBAN"/>
    <property type="match status" value="1"/>
</dbReference>
<dbReference type="Pfam" id="PF04304">
    <property type="entry name" value="DUF454"/>
    <property type="match status" value="1"/>
</dbReference>
<dbReference type="EMBL" id="LR130778">
    <property type="protein sequence ID" value="VDN46972.1"/>
    <property type="molecule type" value="Genomic_DNA"/>
</dbReference>
<keyword evidence="3" id="KW-1185">Reference proteome</keyword>
<evidence type="ECO:0000256" key="1">
    <source>
        <dbReference type="SAM" id="Phobius"/>
    </source>
</evidence>
<dbReference type="GO" id="GO:0005886">
    <property type="term" value="C:plasma membrane"/>
    <property type="evidence" value="ECO:0007669"/>
    <property type="project" value="TreeGrafter"/>
</dbReference>
<keyword evidence="1" id="KW-0812">Transmembrane</keyword>
<dbReference type="KEGG" id="cbar:PATL70BA_1097"/>
<reference evidence="2 3" key="1">
    <citation type="submission" date="2018-09" db="EMBL/GenBank/DDBJ databases">
        <authorList>
            <person name="Postec A."/>
        </authorList>
    </citation>
    <scope>NUCLEOTIDE SEQUENCE [LARGE SCALE GENOMIC DNA]</scope>
    <source>
        <strain evidence="2">70B-A</strain>
    </source>
</reference>
<dbReference type="OrthoDB" id="5690292at2"/>
<dbReference type="RefSeq" id="WP_125136380.1">
    <property type="nucleotide sequence ID" value="NZ_LR130778.1"/>
</dbReference>
<dbReference type="PIRSF" id="PIRSF016789">
    <property type="entry name" value="DUF454"/>
    <property type="match status" value="1"/>
</dbReference>
<evidence type="ECO:0000313" key="3">
    <source>
        <dbReference type="Proteomes" id="UP000279029"/>
    </source>
</evidence>
<sequence>MKKIYNHTKKYFLLTIGTISVFLGVLGIFLPLLPTTPFLLLASYCYLRSSKKMYGWIMNHKTFGSYIHNYIEYKAIKKRTRISALIFLWGSLGFSIYLAPIFYVKIMLVFIGTAVTLHLCLLKTLPKDVDDNS</sequence>
<proteinExistence type="predicted"/>
<gene>
    <name evidence="2" type="ORF">PATL70BA_1097</name>
</gene>
<keyword evidence="1" id="KW-1133">Transmembrane helix</keyword>
<feature type="transmembrane region" description="Helical" evidence="1">
    <location>
        <begin position="83"/>
        <end position="100"/>
    </location>
</feature>
<accession>A0A3P7RW99</accession>
<dbReference type="PANTHER" id="PTHR35813">
    <property type="entry name" value="INNER MEMBRANE PROTEIN YBAN"/>
    <property type="match status" value="1"/>
</dbReference>
<dbReference type="InterPro" id="IPR007401">
    <property type="entry name" value="DUF454"/>
</dbReference>
<protein>
    <recommendedName>
        <fullName evidence="4">DUF454 domain-containing protein</fullName>
    </recommendedName>
</protein>
<evidence type="ECO:0000313" key="2">
    <source>
        <dbReference type="EMBL" id="VDN46972.1"/>
    </source>
</evidence>
<name>A0A3P7RW99_9FIRM</name>
<dbReference type="Proteomes" id="UP000279029">
    <property type="component" value="Chromosome"/>
</dbReference>
<evidence type="ECO:0008006" key="4">
    <source>
        <dbReference type="Google" id="ProtNLM"/>
    </source>
</evidence>
<keyword evidence="1" id="KW-0472">Membrane</keyword>
<feature type="transmembrane region" description="Helical" evidence="1">
    <location>
        <begin position="12"/>
        <end position="33"/>
    </location>
</feature>